<evidence type="ECO:0000313" key="2">
    <source>
        <dbReference type="EMBL" id="QGT99761.1"/>
    </source>
</evidence>
<name>A0A6I6DKB3_9FIRM</name>
<proteinExistence type="predicted"/>
<sequence length="54" mass="6263">MFAQPIPYSKFSFLQWNHNLKNKKGGIVMLLEVLGFCVFVAFVLIVNNILFKED</sequence>
<dbReference type="Proteomes" id="UP000426444">
    <property type="component" value="Chromosome"/>
</dbReference>
<organism evidence="2 3">
    <name type="scientific">Candidatus Syntrophocurvum alkaliphilum</name>
    <dbReference type="NCBI Taxonomy" id="2293317"/>
    <lineage>
        <taxon>Bacteria</taxon>
        <taxon>Bacillati</taxon>
        <taxon>Bacillota</taxon>
        <taxon>Clostridia</taxon>
        <taxon>Eubacteriales</taxon>
        <taxon>Syntrophomonadaceae</taxon>
        <taxon>Candidatus Syntrophocurvum</taxon>
    </lineage>
</organism>
<evidence type="ECO:0000313" key="3">
    <source>
        <dbReference type="Proteomes" id="UP000426444"/>
    </source>
</evidence>
<keyword evidence="3" id="KW-1185">Reference proteome</keyword>
<gene>
    <name evidence="2" type="ORF">SYNTR_1168</name>
</gene>
<feature type="transmembrane region" description="Helical" evidence="1">
    <location>
        <begin position="27"/>
        <end position="51"/>
    </location>
</feature>
<dbReference type="AlphaFoldDB" id="A0A6I6DKB3"/>
<keyword evidence="1" id="KW-0472">Membrane</keyword>
<dbReference type="EMBL" id="CP046457">
    <property type="protein sequence ID" value="QGT99761.1"/>
    <property type="molecule type" value="Genomic_DNA"/>
</dbReference>
<keyword evidence="1" id="KW-1133">Transmembrane helix</keyword>
<dbReference type="KEGG" id="salq:SYNTR_1168"/>
<evidence type="ECO:0000256" key="1">
    <source>
        <dbReference type="SAM" id="Phobius"/>
    </source>
</evidence>
<reference evidence="3" key="1">
    <citation type="journal article" date="2019" name="Microbiology">
        <title>Complete Genome Sequence of an Uncultured Bacterium of the Candidate Phylum Bipolaricaulota.</title>
        <authorList>
            <person name="Kadnikov V.V."/>
            <person name="Mardanov A.V."/>
            <person name="Beletsky A.V."/>
            <person name="Frank Y.A."/>
            <person name="Karnachuk O.V."/>
            <person name="Ravin N.V."/>
        </authorList>
    </citation>
    <scope>NUCLEOTIDE SEQUENCE [LARGE SCALE GENOMIC DNA]</scope>
</reference>
<protein>
    <submittedName>
        <fullName evidence="2">Uncharacterized protein</fullName>
    </submittedName>
</protein>
<keyword evidence="1" id="KW-0812">Transmembrane</keyword>
<accession>A0A6I6DKB3</accession>